<reference evidence="2" key="1">
    <citation type="journal article" date="2015" name="Nature">
        <title>Complex archaea that bridge the gap between prokaryotes and eukaryotes.</title>
        <authorList>
            <person name="Spang A."/>
            <person name="Saw J.H."/>
            <person name="Jorgensen S.L."/>
            <person name="Zaremba-Niedzwiedzka K."/>
            <person name="Martijn J."/>
            <person name="Lind A.E."/>
            <person name="van Eijk R."/>
            <person name="Schleper C."/>
            <person name="Guy L."/>
            <person name="Ettema T.J."/>
        </authorList>
    </citation>
    <scope>NUCLEOTIDE SEQUENCE</scope>
</reference>
<gene>
    <name evidence="2" type="ORF">LCGC14_2839780</name>
</gene>
<name>A0A0F8YBH4_9ZZZZ</name>
<protein>
    <submittedName>
        <fullName evidence="2">Uncharacterized protein</fullName>
    </submittedName>
</protein>
<accession>A0A0F8YBH4</accession>
<evidence type="ECO:0000256" key="1">
    <source>
        <dbReference type="SAM" id="MobiDB-lite"/>
    </source>
</evidence>
<comment type="caution">
    <text evidence="2">The sequence shown here is derived from an EMBL/GenBank/DDBJ whole genome shotgun (WGS) entry which is preliminary data.</text>
</comment>
<feature type="non-terminal residue" evidence="2">
    <location>
        <position position="1"/>
    </location>
</feature>
<evidence type="ECO:0000313" key="2">
    <source>
        <dbReference type="EMBL" id="KKK78817.1"/>
    </source>
</evidence>
<sequence>RILEKALCHPSALTDREFVLLKQALARYNSNTHLLAARAFGTARDTGLPVDWSELVLKLTRIEHRETVEVSIERGNGGADAVHAEAQDIVPGPEPVARDAKAADGRKAQPEKGASAGVGKAKE</sequence>
<organism evidence="2">
    <name type="scientific">marine sediment metagenome</name>
    <dbReference type="NCBI Taxonomy" id="412755"/>
    <lineage>
        <taxon>unclassified sequences</taxon>
        <taxon>metagenomes</taxon>
        <taxon>ecological metagenomes</taxon>
    </lineage>
</organism>
<feature type="compositionally biased region" description="Basic and acidic residues" evidence="1">
    <location>
        <begin position="96"/>
        <end position="110"/>
    </location>
</feature>
<proteinExistence type="predicted"/>
<dbReference type="EMBL" id="LAZR01054318">
    <property type="protein sequence ID" value="KKK78817.1"/>
    <property type="molecule type" value="Genomic_DNA"/>
</dbReference>
<feature type="region of interest" description="Disordered" evidence="1">
    <location>
        <begin position="73"/>
        <end position="123"/>
    </location>
</feature>
<dbReference type="AlphaFoldDB" id="A0A0F8YBH4"/>